<sequence>MGRTPCCEKEHTNKGAWTKEEDQRLTDYIGRYGEGYWRSLPKAAGLLRCGKSCRLRWVNYLRPDLKRGDFTKEENELIINLHSLLGNKWSLIASRLPGRTDNEIKNYWNTHIKRKLISRGIDPHTHQPLKSSSAAVPAVPAVHRELAASAAHVNFQSSPPPPPEMALMSKTGCNAIAKCDSAEENNCTSSGMTSDEENQMELNLELTIGLLHSRRYNSPSKKPAQALIFNVAESKLQQVPPGVCLCCQLGFQKSDDTCRNCQNKDGFFRLDIDS</sequence>
<keyword evidence="11" id="KW-1185">Reference proteome</keyword>
<keyword evidence="5" id="KW-0804">Transcription</keyword>
<keyword evidence="2" id="KW-0677">Repeat</keyword>
<evidence type="ECO:0000256" key="2">
    <source>
        <dbReference type="ARBA" id="ARBA00022737"/>
    </source>
</evidence>
<comment type="caution">
    <text evidence="10">The sequence shown here is derived from an EMBL/GenBank/DDBJ whole genome shotgun (WGS) entry which is preliminary data.</text>
</comment>
<dbReference type="PROSITE" id="PS51294">
    <property type="entry name" value="HTH_MYB"/>
    <property type="match status" value="2"/>
</dbReference>
<organism evidence="10 11">
    <name type="scientific">Trapa natans</name>
    <name type="common">Water chestnut</name>
    <dbReference type="NCBI Taxonomy" id="22666"/>
    <lineage>
        <taxon>Eukaryota</taxon>
        <taxon>Viridiplantae</taxon>
        <taxon>Streptophyta</taxon>
        <taxon>Embryophyta</taxon>
        <taxon>Tracheophyta</taxon>
        <taxon>Spermatophyta</taxon>
        <taxon>Magnoliopsida</taxon>
        <taxon>eudicotyledons</taxon>
        <taxon>Gunneridae</taxon>
        <taxon>Pentapetalae</taxon>
        <taxon>rosids</taxon>
        <taxon>malvids</taxon>
        <taxon>Myrtales</taxon>
        <taxon>Lythraceae</taxon>
        <taxon>Trapa</taxon>
    </lineage>
</organism>
<dbReference type="SUPFAM" id="SSF46689">
    <property type="entry name" value="Homeodomain-like"/>
    <property type="match status" value="1"/>
</dbReference>
<dbReference type="SMART" id="SM00717">
    <property type="entry name" value="SANT"/>
    <property type="match status" value="2"/>
</dbReference>
<dbReference type="InterPro" id="IPR015495">
    <property type="entry name" value="Myb_TF_plants"/>
</dbReference>
<evidence type="ECO:0000259" key="8">
    <source>
        <dbReference type="PROSITE" id="PS50090"/>
    </source>
</evidence>
<dbReference type="InterPro" id="IPR017930">
    <property type="entry name" value="Myb_dom"/>
</dbReference>
<dbReference type="GO" id="GO:0000976">
    <property type="term" value="F:transcription cis-regulatory region binding"/>
    <property type="evidence" value="ECO:0007669"/>
    <property type="project" value="UniProtKB-ARBA"/>
</dbReference>
<keyword evidence="4" id="KW-0238">DNA-binding</keyword>
<dbReference type="PANTHER" id="PTHR47994">
    <property type="entry name" value="F14D16.11-RELATED"/>
    <property type="match status" value="1"/>
</dbReference>
<reference evidence="10 11" key="1">
    <citation type="journal article" date="2023" name="Hortic Res">
        <title>Pangenome of water caltrop reveals structural variations and asymmetric subgenome divergence after allopolyploidization.</title>
        <authorList>
            <person name="Zhang X."/>
            <person name="Chen Y."/>
            <person name="Wang L."/>
            <person name="Yuan Y."/>
            <person name="Fang M."/>
            <person name="Shi L."/>
            <person name="Lu R."/>
            <person name="Comes H.P."/>
            <person name="Ma Y."/>
            <person name="Chen Y."/>
            <person name="Huang G."/>
            <person name="Zhou Y."/>
            <person name="Zheng Z."/>
            <person name="Qiu Y."/>
        </authorList>
    </citation>
    <scope>NUCLEOTIDE SEQUENCE [LARGE SCALE GENOMIC DNA]</scope>
    <source>
        <strain evidence="10">F231</strain>
    </source>
</reference>
<feature type="domain" description="Myb-like" evidence="8">
    <location>
        <begin position="9"/>
        <end position="61"/>
    </location>
</feature>
<dbReference type="GO" id="GO:0051707">
    <property type="term" value="P:response to other organism"/>
    <property type="evidence" value="ECO:0007669"/>
    <property type="project" value="UniProtKB-ARBA"/>
</dbReference>
<name>A0AAN7LSS6_TRANT</name>
<comment type="subcellular location">
    <subcellularLocation>
        <location evidence="1">Nucleus</location>
    </subcellularLocation>
</comment>
<dbReference type="InterPro" id="IPR001005">
    <property type="entry name" value="SANT/Myb"/>
</dbReference>
<feature type="domain" description="HTH myb-type" evidence="9">
    <location>
        <begin position="9"/>
        <end position="61"/>
    </location>
</feature>
<evidence type="ECO:0000313" key="11">
    <source>
        <dbReference type="Proteomes" id="UP001346149"/>
    </source>
</evidence>
<keyword evidence="6" id="KW-0539">Nucleus</keyword>
<dbReference type="FunFam" id="1.10.10.60:FF:000394">
    <property type="entry name" value="MYB transcription factor"/>
    <property type="match status" value="1"/>
</dbReference>
<evidence type="ECO:0000256" key="7">
    <source>
        <dbReference type="ARBA" id="ARBA00062314"/>
    </source>
</evidence>
<evidence type="ECO:0000313" key="10">
    <source>
        <dbReference type="EMBL" id="KAK4794833.1"/>
    </source>
</evidence>
<dbReference type="AlphaFoldDB" id="A0AAN7LSS6"/>
<evidence type="ECO:0000256" key="5">
    <source>
        <dbReference type="ARBA" id="ARBA00023163"/>
    </source>
</evidence>
<dbReference type="CDD" id="cd00167">
    <property type="entry name" value="SANT"/>
    <property type="match status" value="2"/>
</dbReference>
<dbReference type="GO" id="GO:0080090">
    <property type="term" value="P:regulation of primary metabolic process"/>
    <property type="evidence" value="ECO:0007669"/>
    <property type="project" value="UniProtKB-ARBA"/>
</dbReference>
<accession>A0AAN7LSS6</accession>
<dbReference type="EMBL" id="JAXQNO010000007">
    <property type="protein sequence ID" value="KAK4794833.1"/>
    <property type="molecule type" value="Genomic_DNA"/>
</dbReference>
<dbReference type="Proteomes" id="UP001346149">
    <property type="component" value="Unassembled WGS sequence"/>
</dbReference>
<evidence type="ECO:0000256" key="1">
    <source>
        <dbReference type="ARBA" id="ARBA00004123"/>
    </source>
</evidence>
<feature type="domain" description="Myb-like" evidence="8">
    <location>
        <begin position="62"/>
        <end position="112"/>
    </location>
</feature>
<comment type="subunit">
    <text evidence="7">Can form complexes with MYC2, MYC3 or MYC4.</text>
</comment>
<evidence type="ECO:0000259" key="9">
    <source>
        <dbReference type="PROSITE" id="PS51294"/>
    </source>
</evidence>
<protein>
    <submittedName>
        <fullName evidence="10">Uncharacterized protein</fullName>
    </submittedName>
</protein>
<dbReference type="PANTHER" id="PTHR47994:SF5">
    <property type="entry name" value="F14D16.11-RELATED"/>
    <property type="match status" value="1"/>
</dbReference>
<evidence type="ECO:0000256" key="6">
    <source>
        <dbReference type="ARBA" id="ARBA00023242"/>
    </source>
</evidence>
<dbReference type="GO" id="GO:0005634">
    <property type="term" value="C:nucleus"/>
    <property type="evidence" value="ECO:0007669"/>
    <property type="project" value="UniProtKB-SubCell"/>
</dbReference>
<gene>
    <name evidence="10" type="ORF">SAY86_012827</name>
</gene>
<evidence type="ECO:0000256" key="4">
    <source>
        <dbReference type="ARBA" id="ARBA00023125"/>
    </source>
</evidence>
<dbReference type="FunFam" id="1.10.10.60:FF:000001">
    <property type="entry name" value="MYB-related transcription factor"/>
    <property type="match status" value="1"/>
</dbReference>
<evidence type="ECO:0000256" key="3">
    <source>
        <dbReference type="ARBA" id="ARBA00023015"/>
    </source>
</evidence>
<dbReference type="Gene3D" id="1.10.10.60">
    <property type="entry name" value="Homeodomain-like"/>
    <property type="match status" value="2"/>
</dbReference>
<proteinExistence type="predicted"/>
<dbReference type="PROSITE" id="PS50090">
    <property type="entry name" value="MYB_LIKE"/>
    <property type="match status" value="2"/>
</dbReference>
<dbReference type="InterPro" id="IPR009057">
    <property type="entry name" value="Homeodomain-like_sf"/>
</dbReference>
<dbReference type="Pfam" id="PF00249">
    <property type="entry name" value="Myb_DNA-binding"/>
    <property type="match status" value="2"/>
</dbReference>
<keyword evidence="3" id="KW-0805">Transcription regulation</keyword>
<feature type="domain" description="HTH myb-type" evidence="9">
    <location>
        <begin position="62"/>
        <end position="116"/>
    </location>
</feature>